<reference evidence="2" key="1">
    <citation type="submission" date="2023-07" db="EMBL/GenBank/DDBJ databases">
        <title>Chryseobacterium sp. strain PBS4-4 Genome sequencing and assembly.</title>
        <authorList>
            <person name="Jung Y."/>
        </authorList>
    </citation>
    <scope>NUCLEOTIDE SEQUENCE [LARGE SCALE GENOMIC DNA]</scope>
    <source>
        <strain evidence="2">PBS4-4</strain>
    </source>
</reference>
<sequence length="213" mass="24939">MKEKDKNKRKFNIMKWLYKKALKDRNSIEKVEDAFGIKFPSDYTNIVLENNAATPSPNTIDTSRQTGKAFGELLNFNLDVNENILSLYEELKNKIPNKVFPITMDPGGNFLCYDFRDDEANPKVSRWDHEQKFVVEDKELIIEDHENQSDYYHLDFIANSFTETLTNLYGEEIEESNSWNNFQNEEKLKEFSGEDLVQVNRIRALQGLPPIEK</sequence>
<dbReference type="EMBL" id="JAOTEM010000009">
    <property type="protein sequence ID" value="MCU7619341.1"/>
    <property type="molecule type" value="Genomic_DNA"/>
</dbReference>
<evidence type="ECO:0000313" key="1">
    <source>
        <dbReference type="EMBL" id="MCU7619341.1"/>
    </source>
</evidence>
<name>A0ABT2WAV7_9FLAO</name>
<accession>A0ABT2WAV7</accession>
<evidence type="ECO:0000313" key="2">
    <source>
        <dbReference type="Proteomes" id="UP001208649"/>
    </source>
</evidence>
<gene>
    <name evidence="1" type="ORF">NZ698_19340</name>
</gene>
<comment type="caution">
    <text evidence="1">The sequence shown here is derived from an EMBL/GenBank/DDBJ whole genome shotgun (WGS) entry which is preliminary data.</text>
</comment>
<organism evidence="1 2">
    <name type="scientific">Chryseobacterium edaphi</name>
    <dbReference type="NCBI Taxonomy" id="2976532"/>
    <lineage>
        <taxon>Bacteria</taxon>
        <taxon>Pseudomonadati</taxon>
        <taxon>Bacteroidota</taxon>
        <taxon>Flavobacteriia</taxon>
        <taxon>Flavobacteriales</taxon>
        <taxon>Weeksellaceae</taxon>
        <taxon>Chryseobacterium group</taxon>
        <taxon>Chryseobacterium</taxon>
    </lineage>
</organism>
<dbReference type="Pfam" id="PF14568">
    <property type="entry name" value="SUKH_6"/>
    <property type="match status" value="1"/>
</dbReference>
<keyword evidence="2" id="KW-1185">Reference proteome</keyword>
<dbReference type="InterPro" id="IPR037883">
    <property type="entry name" value="Knr4/Smi1-like_sf"/>
</dbReference>
<protein>
    <submittedName>
        <fullName evidence="1">SMI1/KNR4 family protein</fullName>
    </submittedName>
</protein>
<dbReference type="Gene3D" id="3.40.1580.10">
    <property type="entry name" value="SMI1/KNR4-like"/>
    <property type="match status" value="1"/>
</dbReference>
<dbReference type="Proteomes" id="UP001208649">
    <property type="component" value="Unassembled WGS sequence"/>
</dbReference>
<dbReference type="SUPFAM" id="SSF160631">
    <property type="entry name" value="SMI1/KNR4-like"/>
    <property type="match status" value="1"/>
</dbReference>
<proteinExistence type="predicted"/>